<keyword evidence="1" id="KW-0732">Signal</keyword>
<proteinExistence type="predicted"/>
<dbReference type="RefSeq" id="WP_158296082.1">
    <property type="nucleotide sequence ID" value="NZ_JBHSII010000006.1"/>
</dbReference>
<keyword evidence="3" id="KW-1185">Reference proteome</keyword>
<protein>
    <submittedName>
        <fullName evidence="2">Uncharacterized protein</fullName>
    </submittedName>
</protein>
<feature type="signal peptide" evidence="1">
    <location>
        <begin position="1"/>
        <end position="18"/>
    </location>
</feature>
<dbReference type="Proteomes" id="UP000219336">
    <property type="component" value="Unassembled WGS sequence"/>
</dbReference>
<accession>A0A240EIA8</accession>
<evidence type="ECO:0000313" key="2">
    <source>
        <dbReference type="EMBL" id="SNX47909.1"/>
    </source>
</evidence>
<gene>
    <name evidence="2" type="ORF">VTH8203_01524</name>
</gene>
<dbReference type="AlphaFoldDB" id="A0A240EIA8"/>
<name>A0A240EIA8_9VIBR</name>
<evidence type="ECO:0000256" key="1">
    <source>
        <dbReference type="SAM" id="SignalP"/>
    </source>
</evidence>
<reference evidence="3" key="1">
    <citation type="submission" date="2016-06" db="EMBL/GenBank/DDBJ databases">
        <authorList>
            <person name="Rodrigo-Torres L."/>
            <person name="Arahal R.D."/>
            <person name="Lucena T."/>
        </authorList>
    </citation>
    <scope>NUCLEOTIDE SEQUENCE [LARGE SCALE GENOMIC DNA]</scope>
    <source>
        <strain evidence="3">CECT8203</strain>
    </source>
</reference>
<dbReference type="EMBL" id="OANU01000015">
    <property type="protein sequence ID" value="SNX47909.1"/>
    <property type="molecule type" value="Genomic_DNA"/>
</dbReference>
<organism evidence="2 3">
    <name type="scientific">Vibrio thalassae</name>
    <dbReference type="NCBI Taxonomy" id="1243014"/>
    <lineage>
        <taxon>Bacteria</taxon>
        <taxon>Pseudomonadati</taxon>
        <taxon>Pseudomonadota</taxon>
        <taxon>Gammaproteobacteria</taxon>
        <taxon>Vibrionales</taxon>
        <taxon>Vibrionaceae</taxon>
        <taxon>Vibrio</taxon>
    </lineage>
</organism>
<sequence length="103" mass="11234">MKKTVSTLVALVAFGATASEIAASSCSQVHVNLVDCTAQTSALDASKDYLADSVQKLPTNVVLVLRDHHELLFSDYMTCMERRLFSLNQQIITLTQCGGKDVR</sequence>
<evidence type="ECO:0000313" key="3">
    <source>
        <dbReference type="Proteomes" id="UP000219336"/>
    </source>
</evidence>
<feature type="chain" id="PRO_5012579778" evidence="1">
    <location>
        <begin position="19"/>
        <end position="103"/>
    </location>
</feature>